<dbReference type="Pfam" id="PF11911">
    <property type="entry name" value="DUF3429"/>
    <property type="match status" value="1"/>
</dbReference>
<dbReference type="PANTHER" id="PTHR15887">
    <property type="entry name" value="TRANSMEMBRANE PROTEIN 69"/>
    <property type="match status" value="1"/>
</dbReference>
<keyword evidence="1" id="KW-1133">Transmembrane helix</keyword>
<keyword evidence="1" id="KW-0472">Membrane</keyword>
<dbReference type="AlphaFoldDB" id="A0A558DW16"/>
<accession>A0A558DW16</accession>
<evidence type="ECO:0000313" key="2">
    <source>
        <dbReference type="EMBL" id="TVO77912.1"/>
    </source>
</evidence>
<keyword evidence="1" id="KW-0812">Transmembrane</keyword>
<evidence type="ECO:0000256" key="1">
    <source>
        <dbReference type="SAM" id="Phobius"/>
    </source>
</evidence>
<feature type="transmembrane region" description="Helical" evidence="1">
    <location>
        <begin position="41"/>
        <end position="61"/>
    </location>
</feature>
<feature type="transmembrane region" description="Helical" evidence="1">
    <location>
        <begin position="81"/>
        <end position="103"/>
    </location>
</feature>
<organism evidence="2 3">
    <name type="scientific">Sedimenticola selenatireducens</name>
    <dbReference type="NCBI Taxonomy" id="191960"/>
    <lineage>
        <taxon>Bacteria</taxon>
        <taxon>Pseudomonadati</taxon>
        <taxon>Pseudomonadota</taxon>
        <taxon>Gammaproteobacteria</taxon>
        <taxon>Chromatiales</taxon>
        <taxon>Sedimenticolaceae</taxon>
        <taxon>Sedimenticola</taxon>
    </lineage>
</organism>
<gene>
    <name evidence="2" type="ORF">FHP88_03690</name>
</gene>
<keyword evidence="3" id="KW-1185">Reference proteome</keyword>
<dbReference type="InterPro" id="IPR021836">
    <property type="entry name" value="DUF3429"/>
</dbReference>
<dbReference type="OrthoDB" id="8591832at2"/>
<feature type="transmembrane region" description="Helical" evidence="1">
    <location>
        <begin position="14"/>
        <end position="34"/>
    </location>
</feature>
<protein>
    <submittedName>
        <fullName evidence="2">DUF3429 domain-containing protein</fullName>
    </submittedName>
</protein>
<dbReference type="PANTHER" id="PTHR15887:SF1">
    <property type="entry name" value="TRANSMEMBRANE PROTEIN 69"/>
    <property type="match status" value="1"/>
</dbReference>
<proteinExistence type="predicted"/>
<evidence type="ECO:0000313" key="3">
    <source>
        <dbReference type="Proteomes" id="UP000316649"/>
    </source>
</evidence>
<dbReference type="Proteomes" id="UP000316649">
    <property type="component" value="Unassembled WGS sequence"/>
</dbReference>
<name>A0A558DW16_9GAMM</name>
<sequence>MIMATQQIILRERAYWLGYLGLLPIVAGAGLLAIQVDSPVVTTGIQTYAAVILTFVGAVHWGRSLENLEIETLIPSVAPSLLAWCTLFMTPLIALPLLVLGFFSQYIFDARQSQLKHWYKNLRLQLTLIICALLSLSWLLI</sequence>
<dbReference type="EMBL" id="VMNH01000004">
    <property type="protein sequence ID" value="TVO77912.1"/>
    <property type="molecule type" value="Genomic_DNA"/>
</dbReference>
<reference evidence="2 3" key="1">
    <citation type="submission" date="2019-07" db="EMBL/GenBank/DDBJ databases">
        <title>The pathways for chlorine oxyanion respiration interact through the shared metabolite chlorate.</title>
        <authorList>
            <person name="Barnum T.P."/>
            <person name="Cheng Y."/>
            <person name="Hill K.A."/>
            <person name="Lucas L.N."/>
            <person name="Carlson H.K."/>
            <person name="Coates J.D."/>
        </authorList>
    </citation>
    <scope>NUCLEOTIDE SEQUENCE [LARGE SCALE GENOMIC DNA]</scope>
    <source>
        <strain evidence="2 3">BK-1</strain>
    </source>
</reference>
<feature type="transmembrane region" description="Helical" evidence="1">
    <location>
        <begin position="124"/>
        <end position="140"/>
    </location>
</feature>
<comment type="caution">
    <text evidence="2">The sequence shown here is derived from an EMBL/GenBank/DDBJ whole genome shotgun (WGS) entry which is preliminary data.</text>
</comment>